<evidence type="ECO:0000313" key="3">
    <source>
        <dbReference type="EMBL" id="ANP45690.1"/>
    </source>
</evidence>
<organism evidence="3 4">
    <name type="scientific">Candidatus Viadribacter manganicus</name>
    <dbReference type="NCBI Taxonomy" id="1759059"/>
    <lineage>
        <taxon>Bacteria</taxon>
        <taxon>Pseudomonadati</taxon>
        <taxon>Pseudomonadota</taxon>
        <taxon>Alphaproteobacteria</taxon>
        <taxon>Hyphomonadales</taxon>
        <taxon>Hyphomonadaceae</taxon>
        <taxon>Candidatus Viadribacter</taxon>
    </lineage>
</organism>
<name>A0A1B1AGK9_9PROT</name>
<evidence type="ECO:0000313" key="4">
    <source>
        <dbReference type="Proteomes" id="UP000092498"/>
    </source>
</evidence>
<sequence>MFAASAKAQSDDTFDEDQRGDPDIAYETVRVDPEKVAALSSNQVRATFNPANADFATSLLATADRFVGVSRANNENQVIAFLDLFDLPFRDNRGEFVPYCATGLAYTAALAYYEFWNVGQTTTNVMTIRQSLPELMRYHFYPSPSVIDMYYTARGMRRWRDASNADARPTPKPGWLVVYSFGREADHVGIVESADATTLNTIEFNTTNGLSGSQRNGGMVARRTRPYGQNVKGFIATDARRLP</sequence>
<dbReference type="InParanoid" id="A0A1B1AGK9"/>
<reference evidence="3 4" key="1">
    <citation type="submission" date="2015-11" db="EMBL/GenBank/DDBJ databases">
        <title>Whole-Genome Sequence of Candidatus Oderbacter manganicum from the National Park Lower Oder Valley, Germany.</title>
        <authorList>
            <person name="Braun B."/>
            <person name="Liere K."/>
            <person name="Szewzyk U."/>
        </authorList>
    </citation>
    <scope>NUCLEOTIDE SEQUENCE [LARGE SCALE GENOMIC DNA]</scope>
    <source>
        <strain evidence="3 4">OTSz_A_272</strain>
    </source>
</reference>
<protein>
    <recommendedName>
        <fullName evidence="2">Peptidase C51 domain-containing protein</fullName>
    </recommendedName>
</protein>
<dbReference type="STRING" id="1759059.ATE48_07020"/>
<feature type="region of interest" description="Disordered" evidence="1">
    <location>
        <begin position="1"/>
        <end position="21"/>
    </location>
</feature>
<evidence type="ECO:0000259" key="2">
    <source>
        <dbReference type="Pfam" id="PF05257"/>
    </source>
</evidence>
<dbReference type="KEGG" id="cbot:ATE48_07020"/>
<gene>
    <name evidence="3" type="ORF">ATE48_07020</name>
</gene>
<dbReference type="EMBL" id="CP013244">
    <property type="protein sequence ID" value="ANP45690.1"/>
    <property type="molecule type" value="Genomic_DNA"/>
</dbReference>
<dbReference type="AlphaFoldDB" id="A0A1B1AGK9"/>
<feature type="domain" description="Peptidase C51" evidence="2">
    <location>
        <begin position="157"/>
        <end position="205"/>
    </location>
</feature>
<dbReference type="InterPro" id="IPR038765">
    <property type="entry name" value="Papain-like_cys_pep_sf"/>
</dbReference>
<evidence type="ECO:0000256" key="1">
    <source>
        <dbReference type="SAM" id="MobiDB-lite"/>
    </source>
</evidence>
<dbReference type="Proteomes" id="UP000092498">
    <property type="component" value="Chromosome"/>
</dbReference>
<dbReference type="SUPFAM" id="SSF54001">
    <property type="entry name" value="Cysteine proteinases"/>
    <property type="match status" value="1"/>
</dbReference>
<dbReference type="InterPro" id="IPR007921">
    <property type="entry name" value="CHAP_dom"/>
</dbReference>
<keyword evidence="4" id="KW-1185">Reference proteome</keyword>
<accession>A0A1B1AGK9</accession>
<dbReference type="Pfam" id="PF05257">
    <property type="entry name" value="CHAP"/>
    <property type="match status" value="1"/>
</dbReference>
<proteinExistence type="predicted"/>